<name>A0ABT3PY59_9BACT</name>
<reference evidence="1 2" key="1">
    <citation type="submission" date="2021-11" db="EMBL/GenBank/DDBJ databases">
        <title>Aliifidinibius sp. nov., a new bacterium isolated from saline soil.</title>
        <authorList>
            <person name="Galisteo C."/>
            <person name="De La Haba R."/>
            <person name="Sanchez-Porro C."/>
            <person name="Ventosa A."/>
        </authorList>
    </citation>
    <scope>NUCLEOTIDE SEQUENCE [LARGE SCALE GENOMIC DNA]</scope>
    <source>
        <strain evidence="1 2">KACC 190600</strain>
    </source>
</reference>
<comment type="caution">
    <text evidence="1">The sequence shown here is derived from an EMBL/GenBank/DDBJ whole genome shotgun (WGS) entry which is preliminary data.</text>
</comment>
<dbReference type="RefSeq" id="WP_265788991.1">
    <property type="nucleotide sequence ID" value="NZ_BAABRS010000001.1"/>
</dbReference>
<sequence>MATLKDVDGVSTLCIMSSVKEAVDLGFDEKEAHEMFATYNPCTEEFSIFGMVSCSGDDECAPKTCQLHRWDPNAKSWINHGESSAFAHGNTWKCICK</sequence>
<keyword evidence="2" id="KW-1185">Reference proteome</keyword>
<proteinExistence type="predicted"/>
<accession>A0ABT3PY59</accession>
<dbReference type="EMBL" id="JAJNDC010000001">
    <property type="protein sequence ID" value="MCW9712790.1"/>
    <property type="molecule type" value="Genomic_DNA"/>
</dbReference>
<gene>
    <name evidence="1" type="ORF">LQ318_07725</name>
</gene>
<dbReference type="Proteomes" id="UP001207337">
    <property type="component" value="Unassembled WGS sequence"/>
</dbReference>
<protein>
    <submittedName>
        <fullName evidence="1">Uncharacterized protein</fullName>
    </submittedName>
</protein>
<evidence type="ECO:0000313" key="1">
    <source>
        <dbReference type="EMBL" id="MCW9712790.1"/>
    </source>
</evidence>
<evidence type="ECO:0000313" key="2">
    <source>
        <dbReference type="Proteomes" id="UP001207337"/>
    </source>
</evidence>
<organism evidence="1 2">
    <name type="scientific">Fodinibius salicampi</name>
    <dbReference type="NCBI Taxonomy" id="1920655"/>
    <lineage>
        <taxon>Bacteria</taxon>
        <taxon>Pseudomonadati</taxon>
        <taxon>Balneolota</taxon>
        <taxon>Balneolia</taxon>
        <taxon>Balneolales</taxon>
        <taxon>Balneolaceae</taxon>
        <taxon>Fodinibius</taxon>
    </lineage>
</organism>